<evidence type="ECO:0000256" key="2">
    <source>
        <dbReference type="ARBA" id="ARBA00022722"/>
    </source>
</evidence>
<evidence type="ECO:0000313" key="9">
    <source>
        <dbReference type="EMBL" id="SHK46938.1"/>
    </source>
</evidence>
<evidence type="ECO:0000256" key="4">
    <source>
        <dbReference type="ARBA" id="ARBA00022839"/>
    </source>
</evidence>
<dbReference type="GO" id="GO:0008855">
    <property type="term" value="F:exodeoxyribonuclease VII activity"/>
    <property type="evidence" value="ECO:0007669"/>
    <property type="project" value="UniProtKB-UniRule"/>
</dbReference>
<protein>
    <recommendedName>
        <fullName evidence="5">Exodeoxyribonuclease 7 large subunit</fullName>
        <ecNumber evidence="5">3.1.11.6</ecNumber>
    </recommendedName>
    <alternativeName>
        <fullName evidence="5">Exodeoxyribonuclease VII large subunit</fullName>
        <shortName evidence="5">Exonuclease VII large subunit</shortName>
    </alternativeName>
</protein>
<dbReference type="InterPro" id="IPR020579">
    <property type="entry name" value="Exonuc_VII_lsu_C"/>
</dbReference>
<comment type="subcellular location">
    <subcellularLocation>
        <location evidence="5 6">Cytoplasm</location>
    </subcellularLocation>
</comment>
<feature type="domain" description="Exonuclease VII large subunit C-terminal" evidence="7">
    <location>
        <begin position="317"/>
        <end position="401"/>
    </location>
</feature>
<evidence type="ECO:0000313" key="10">
    <source>
        <dbReference type="Proteomes" id="UP000185812"/>
    </source>
</evidence>
<comment type="similarity">
    <text evidence="5 6">Belongs to the XseA family.</text>
</comment>
<dbReference type="STRING" id="633813.SAMN04488087_1184"/>
<keyword evidence="3 5" id="KW-0378">Hydrolase</keyword>
<dbReference type="InterPro" id="IPR003753">
    <property type="entry name" value="Exonuc_VII_L"/>
</dbReference>
<evidence type="ECO:0000259" key="7">
    <source>
        <dbReference type="Pfam" id="PF02601"/>
    </source>
</evidence>
<dbReference type="Pfam" id="PF13742">
    <property type="entry name" value="tRNA_anti_2"/>
    <property type="match status" value="1"/>
</dbReference>
<dbReference type="NCBIfam" id="TIGR00237">
    <property type="entry name" value="xseA"/>
    <property type="match status" value="1"/>
</dbReference>
<dbReference type="GO" id="GO:0009318">
    <property type="term" value="C:exodeoxyribonuclease VII complex"/>
    <property type="evidence" value="ECO:0007669"/>
    <property type="project" value="UniProtKB-UniRule"/>
</dbReference>
<gene>
    <name evidence="5" type="primary">xseA</name>
    <name evidence="9" type="ORF">SAMN04488087_1184</name>
</gene>
<comment type="function">
    <text evidence="5">Bidirectionally degrades single-stranded DNA into large acid-insoluble oligonucleotides, which are then degraded further into small acid-soluble oligonucleotides.</text>
</comment>
<dbReference type="CDD" id="cd04489">
    <property type="entry name" value="ExoVII_LU_OBF"/>
    <property type="match status" value="1"/>
</dbReference>
<feature type="domain" description="OB-fold nucleic acid binding" evidence="8">
    <location>
        <begin position="14"/>
        <end position="106"/>
    </location>
</feature>
<comment type="catalytic activity">
    <reaction evidence="5 6">
        <text>Exonucleolytic cleavage in either 5'- to 3'- or 3'- to 5'-direction to yield nucleoside 5'-phosphates.</text>
        <dbReference type="EC" id="3.1.11.6"/>
    </reaction>
</comment>
<keyword evidence="1 5" id="KW-0963">Cytoplasm</keyword>
<dbReference type="RefSeq" id="WP_072715046.1">
    <property type="nucleotide sequence ID" value="NZ_FRAU01000003.1"/>
</dbReference>
<dbReference type="HAMAP" id="MF_00378">
    <property type="entry name" value="Exonuc_7_L"/>
    <property type="match status" value="1"/>
</dbReference>
<comment type="subunit">
    <text evidence="5">Heterooligomer composed of large and small subunits.</text>
</comment>
<keyword evidence="2 5" id="KW-0540">Nuclease</keyword>
<evidence type="ECO:0000259" key="8">
    <source>
        <dbReference type="Pfam" id="PF13742"/>
    </source>
</evidence>
<name>A0A1M6SQS7_9BACT</name>
<proteinExistence type="inferred from homology"/>
<evidence type="ECO:0000256" key="6">
    <source>
        <dbReference type="RuleBase" id="RU004355"/>
    </source>
</evidence>
<organism evidence="9 10">
    <name type="scientific">Rhodothermus profundi</name>
    <dbReference type="NCBI Taxonomy" id="633813"/>
    <lineage>
        <taxon>Bacteria</taxon>
        <taxon>Pseudomonadati</taxon>
        <taxon>Rhodothermota</taxon>
        <taxon>Rhodothermia</taxon>
        <taxon>Rhodothermales</taxon>
        <taxon>Rhodothermaceae</taxon>
        <taxon>Rhodothermus</taxon>
    </lineage>
</organism>
<dbReference type="PANTHER" id="PTHR30008:SF0">
    <property type="entry name" value="EXODEOXYRIBONUCLEASE 7 LARGE SUBUNIT"/>
    <property type="match status" value="1"/>
</dbReference>
<dbReference type="GO" id="GO:0005737">
    <property type="term" value="C:cytoplasm"/>
    <property type="evidence" value="ECO:0007669"/>
    <property type="project" value="UniProtKB-SubCell"/>
</dbReference>
<dbReference type="EC" id="3.1.11.6" evidence="5"/>
<sequence>MQQPLFASEPRVWRVRELTGALRDTIEALYDTLTVEGELSNFRRHRQSGHCYFTLQDGQAQLRCVMWSRWAQRLFFQPADGHQVQVRGRLTFYEPRGELQLIVETMTLAGAGARQQAFEALKRRLAAEGLFDPARKRPLPRFPRRIGMVTSDSGAALQDMLSILQRRFPLVEVLHCPVRVQGLLAAPSIAQAIRMLNCLPDDRRPDVLIVGRGGGSVEDLWAFNEEVVARAIFASRIPVISAVGHETDVTIADLVADRRAATPSMAAEIAVPDRTELEAELTRTAQRMHRYLQQALQRRRQHVHTLLHHYGLRRVPDRLAYLKADTLRLQERLHQHIRQLLDRRRHLLMLLQSRLSAFDPQLPLRRGYVRVRYQGHLATRSYQVQPGEVVLLEFYDGQHNAQILP</sequence>
<dbReference type="Pfam" id="PF02601">
    <property type="entry name" value="Exonuc_VII_L"/>
    <property type="match status" value="2"/>
</dbReference>
<dbReference type="OrthoDB" id="9802795at2"/>
<feature type="domain" description="Exonuclease VII large subunit C-terminal" evidence="7">
    <location>
        <begin position="130"/>
        <end position="313"/>
    </location>
</feature>
<dbReference type="EMBL" id="FRAU01000003">
    <property type="protein sequence ID" value="SHK46938.1"/>
    <property type="molecule type" value="Genomic_DNA"/>
</dbReference>
<dbReference type="PANTHER" id="PTHR30008">
    <property type="entry name" value="EXODEOXYRIBONUCLEASE 7 LARGE SUBUNIT"/>
    <property type="match status" value="1"/>
</dbReference>
<keyword evidence="4 5" id="KW-0269">Exonuclease</keyword>
<dbReference type="AlphaFoldDB" id="A0A1M6SQS7"/>
<accession>A0A1M6SQS7</accession>
<reference evidence="10" key="1">
    <citation type="submission" date="2016-11" db="EMBL/GenBank/DDBJ databases">
        <authorList>
            <person name="Varghese N."/>
            <person name="Submissions S."/>
        </authorList>
    </citation>
    <scope>NUCLEOTIDE SEQUENCE [LARGE SCALE GENOMIC DNA]</scope>
    <source>
        <strain evidence="10">DSM 22212</strain>
    </source>
</reference>
<dbReference type="GO" id="GO:0006308">
    <property type="term" value="P:DNA catabolic process"/>
    <property type="evidence" value="ECO:0007669"/>
    <property type="project" value="UniProtKB-UniRule"/>
</dbReference>
<evidence type="ECO:0000256" key="1">
    <source>
        <dbReference type="ARBA" id="ARBA00022490"/>
    </source>
</evidence>
<dbReference type="GO" id="GO:0003676">
    <property type="term" value="F:nucleic acid binding"/>
    <property type="evidence" value="ECO:0007669"/>
    <property type="project" value="InterPro"/>
</dbReference>
<dbReference type="InterPro" id="IPR025824">
    <property type="entry name" value="OB-fold_nuc-bd_dom"/>
</dbReference>
<evidence type="ECO:0000256" key="5">
    <source>
        <dbReference type="HAMAP-Rule" id="MF_00378"/>
    </source>
</evidence>
<evidence type="ECO:0000256" key="3">
    <source>
        <dbReference type="ARBA" id="ARBA00022801"/>
    </source>
</evidence>
<dbReference type="Proteomes" id="UP000185812">
    <property type="component" value="Unassembled WGS sequence"/>
</dbReference>
<keyword evidence="10" id="KW-1185">Reference proteome</keyword>